<reference evidence="5" key="2">
    <citation type="submission" date="2015-03" db="UniProtKB">
        <authorList>
            <consortium name="EnsemblPlants"/>
        </authorList>
    </citation>
    <scope>IDENTIFICATION</scope>
</reference>
<dbReference type="Pfam" id="PF12937">
    <property type="entry name" value="F-box-like"/>
    <property type="match status" value="1"/>
</dbReference>
<dbReference type="Pfam" id="PF00646">
    <property type="entry name" value="F-box"/>
    <property type="match status" value="1"/>
</dbReference>
<organism evidence="5">
    <name type="scientific">Oryza barthii</name>
    <dbReference type="NCBI Taxonomy" id="65489"/>
    <lineage>
        <taxon>Eukaryota</taxon>
        <taxon>Viridiplantae</taxon>
        <taxon>Streptophyta</taxon>
        <taxon>Embryophyta</taxon>
        <taxon>Tracheophyta</taxon>
        <taxon>Spermatophyta</taxon>
        <taxon>Magnoliopsida</taxon>
        <taxon>Liliopsida</taxon>
        <taxon>Poales</taxon>
        <taxon>Poaceae</taxon>
        <taxon>BOP clade</taxon>
        <taxon>Oryzoideae</taxon>
        <taxon>Oryzeae</taxon>
        <taxon>Oryzinae</taxon>
        <taxon>Oryza</taxon>
    </lineage>
</organism>
<feature type="domain" description="KIB1-4 beta-propeller" evidence="3">
    <location>
        <begin position="537"/>
        <end position="897"/>
    </location>
</feature>
<evidence type="ECO:0000313" key="5">
    <source>
        <dbReference type="EnsemblPlants" id="OBART11G18730.1"/>
    </source>
</evidence>
<dbReference type="InterPro" id="IPR036047">
    <property type="entry name" value="F-box-like_dom_sf"/>
</dbReference>
<protein>
    <recommendedName>
        <fullName evidence="7">F-box domain-containing protein</fullName>
    </recommendedName>
</protein>
<feature type="domain" description="F-box" evidence="2">
    <location>
        <begin position="469"/>
        <end position="501"/>
    </location>
</feature>
<accession>A0A0D3HNM0</accession>
<dbReference type="InterPro" id="IPR005174">
    <property type="entry name" value="KIB1-4_b-propeller"/>
</dbReference>
<sequence length="991" mass="110364">MEPTGADAGAGVIQCWETLPEDLLVTVFCQLEIPDLLRSGAVCASWHAAYRAFRRLRLPSPKQPPCLLYSCDAYGPDAAGLYCPSTGATYRIPVSCGGGGGGFRNLTLIGSADGWVVAADEIGNLRLLNPLTGAHAELPPLSTMHHVEAAADEEDEGGGLAYDIVDRLYNRPSLVRVPAREVRDCMYFRAVLSCGPHAAGGGGDAAACVVLLLHMPRSELSYARPGDERWTWISPGAGTGLRWRNLYCDAAYSRNDGLFYVVRDDDSVHALDLTGPLPVARKVFDERTWSTSLPSRYLEDVHLPCAQPCRYLVNMPSGELLHVWRFRRLLQRFLRCDQDDSSDSSSEDQDDSSSRDLYEDLITRDIQLYRTDFHGKKLDAMDSLDNHALFLGYNTSLCLPTEDFPGLKPNHAYITDDSLEFVNYFKQNKKKLACGTSKARSWRDLVGRYLLKNLVMEPTGTGAAVVADWTRLPEDILVTIFCQLEIPSHLLSGAVCASWHAAYRTFRRLRLPSPKQPPCLLYSCDAYGPDAAGLYCPSTGATYRIPVSCGGGGGFRNLTLIGSADGWVVAADEIGNLRLLNPLTGAQAELPPVSTMHHVEAAFDEDEGGLVYDIDEDPSEHPPVRIPAREAQNCMYDRAVLSCGPRTRAGDAAAACVVLLLHKPMCELSYARPGDERWTWVSLGAGTGLQWRNWYCDAAYNKDDGLFYVVRRDDSVHALDLTGPSPVARKVFHEREWSRSLASRFLENVHGLCGIPSRYLVHTPSGELLHVWRIRNSVSSYDLSLDDQDDNDDDDDSCDSLQEESSPEDEDDDSCDPPDEELVTEDIQLYMTDFHGQKLEAMDSLDDHAMFIGYNAPLCLPTKDFPGLSPNCVYITDDSLEYINYSRRNNKRDIGVWSIEDQKLQSLGGASPIKDPWYFVLRSKIDALFEKRSGSYMMKHSTQSRQEFDSWEKPYRIIFHGQKPEVIDSLNDHVLFLGYNASNKDFRIFGP</sequence>
<dbReference type="EnsemblPlants" id="OBART11G18730.1">
    <property type="protein sequence ID" value="OBART11G18730.1"/>
    <property type="gene ID" value="OBART11G18730"/>
</dbReference>
<dbReference type="PANTHER" id="PTHR44586:SF17">
    <property type="entry name" value="DUF295 DOMAIN-CONTAINING PROTEIN"/>
    <property type="match status" value="1"/>
</dbReference>
<dbReference type="SUPFAM" id="SSF50998">
    <property type="entry name" value="Quinoprotein alcohol dehydrogenase-like"/>
    <property type="match status" value="1"/>
</dbReference>
<dbReference type="Gene3D" id="1.20.1280.50">
    <property type="match status" value="2"/>
</dbReference>
<dbReference type="STRING" id="65489.A0A0D3HNM0"/>
<dbReference type="InterPro" id="IPR001810">
    <property type="entry name" value="F-box_dom"/>
</dbReference>
<evidence type="ECO:0000259" key="2">
    <source>
        <dbReference type="Pfam" id="PF00646"/>
    </source>
</evidence>
<evidence type="ECO:0008006" key="7">
    <source>
        <dbReference type="Google" id="ProtNLM"/>
    </source>
</evidence>
<dbReference type="PANTHER" id="PTHR44586">
    <property type="entry name" value="F-BOX DOMAIN CONTAINING PROTEIN, EXPRESSED"/>
    <property type="match status" value="1"/>
</dbReference>
<evidence type="ECO:0000259" key="3">
    <source>
        <dbReference type="Pfam" id="PF03478"/>
    </source>
</evidence>
<feature type="domain" description="KIB1-4 beta-propeller" evidence="3">
    <location>
        <begin position="85"/>
        <end position="422"/>
    </location>
</feature>
<evidence type="ECO:0000313" key="6">
    <source>
        <dbReference type="Proteomes" id="UP000026960"/>
    </source>
</evidence>
<evidence type="ECO:0000259" key="4">
    <source>
        <dbReference type="Pfam" id="PF12937"/>
    </source>
</evidence>
<dbReference type="InterPro" id="IPR011047">
    <property type="entry name" value="Quinoprotein_ADH-like_sf"/>
</dbReference>
<evidence type="ECO:0000256" key="1">
    <source>
        <dbReference type="SAM" id="MobiDB-lite"/>
    </source>
</evidence>
<feature type="region of interest" description="Disordered" evidence="1">
    <location>
        <begin position="783"/>
        <end position="820"/>
    </location>
</feature>
<dbReference type="Gramene" id="OBART11G18730.1">
    <property type="protein sequence ID" value="OBART11G18730.1"/>
    <property type="gene ID" value="OBART11G18730"/>
</dbReference>
<dbReference type="SUPFAM" id="SSF81383">
    <property type="entry name" value="F-box domain"/>
    <property type="match status" value="2"/>
</dbReference>
<dbReference type="eggNOG" id="ENOG502S4JC">
    <property type="taxonomic scope" value="Eukaryota"/>
</dbReference>
<feature type="domain" description="F-box" evidence="4">
    <location>
        <begin position="16"/>
        <end position="49"/>
    </location>
</feature>
<name>A0A0D3HNM0_9ORYZ</name>
<dbReference type="PaxDb" id="65489-OBART11G18730.1"/>
<dbReference type="Pfam" id="PF03478">
    <property type="entry name" value="Beta-prop_KIB1-4"/>
    <property type="match status" value="2"/>
</dbReference>
<keyword evidence="6" id="KW-1185">Reference proteome</keyword>
<dbReference type="Proteomes" id="UP000026960">
    <property type="component" value="Chromosome 11"/>
</dbReference>
<feature type="compositionally biased region" description="Acidic residues" evidence="1">
    <location>
        <begin position="784"/>
        <end position="820"/>
    </location>
</feature>
<dbReference type="HOGENOM" id="CLU_007371_0_0_1"/>
<dbReference type="AlphaFoldDB" id="A0A0D3HNM0"/>
<reference evidence="5" key="1">
    <citation type="journal article" date="2009" name="Rice">
        <title>De Novo Next Generation Sequencing of Plant Genomes.</title>
        <authorList>
            <person name="Rounsley S."/>
            <person name="Marri P.R."/>
            <person name="Yu Y."/>
            <person name="He R."/>
            <person name="Sisneros N."/>
            <person name="Goicoechea J.L."/>
            <person name="Lee S.J."/>
            <person name="Angelova A."/>
            <person name="Kudrna D."/>
            <person name="Luo M."/>
            <person name="Affourtit J."/>
            <person name="Desany B."/>
            <person name="Knight J."/>
            <person name="Niazi F."/>
            <person name="Egholm M."/>
            <person name="Wing R.A."/>
        </authorList>
    </citation>
    <scope>NUCLEOTIDE SEQUENCE [LARGE SCALE GENOMIC DNA]</scope>
    <source>
        <strain evidence="5">cv. IRGC 105608</strain>
    </source>
</reference>
<proteinExistence type="predicted"/>